<keyword evidence="2" id="KW-1185">Reference proteome</keyword>
<dbReference type="Proteomes" id="UP000655410">
    <property type="component" value="Unassembled WGS sequence"/>
</dbReference>
<comment type="caution">
    <text evidence="1">The sequence shown here is derived from an EMBL/GenBank/DDBJ whole genome shotgun (WGS) entry which is preliminary data.</text>
</comment>
<dbReference type="RefSeq" id="WP_188785450.1">
    <property type="nucleotide sequence ID" value="NZ_BMNI01000019.1"/>
</dbReference>
<evidence type="ECO:0008006" key="3">
    <source>
        <dbReference type="Google" id="ProtNLM"/>
    </source>
</evidence>
<dbReference type="SUPFAM" id="SSF53474">
    <property type="entry name" value="alpha/beta-Hydrolases"/>
    <property type="match status" value="1"/>
</dbReference>
<gene>
    <name evidence="1" type="ORF">GCM10011584_35140</name>
</gene>
<sequence>MILGREDRFYPWAPAQKLYEAAGARVVVLDEVGHSVQVEHPVAVAGLIRDFISAEEALP</sequence>
<dbReference type="EMBL" id="BMNI01000019">
    <property type="protein sequence ID" value="GGO94338.1"/>
    <property type="molecule type" value="Genomic_DNA"/>
</dbReference>
<evidence type="ECO:0000313" key="2">
    <source>
        <dbReference type="Proteomes" id="UP000655410"/>
    </source>
</evidence>
<reference evidence="2" key="1">
    <citation type="journal article" date="2019" name="Int. J. Syst. Evol. Microbiol.">
        <title>The Global Catalogue of Microorganisms (GCM) 10K type strain sequencing project: providing services to taxonomists for standard genome sequencing and annotation.</title>
        <authorList>
            <consortium name="The Broad Institute Genomics Platform"/>
            <consortium name="The Broad Institute Genome Sequencing Center for Infectious Disease"/>
            <person name="Wu L."/>
            <person name="Ma J."/>
        </authorList>
    </citation>
    <scope>NUCLEOTIDE SEQUENCE [LARGE SCALE GENOMIC DNA]</scope>
    <source>
        <strain evidence="2">CGMCC 4.7371</strain>
    </source>
</reference>
<dbReference type="InterPro" id="IPR029058">
    <property type="entry name" value="AB_hydrolase_fold"/>
</dbReference>
<protein>
    <recommendedName>
        <fullName evidence="3">Alpha/beta hydrolase</fullName>
    </recommendedName>
</protein>
<proteinExistence type="predicted"/>
<organism evidence="1 2">
    <name type="scientific">Nocardioides phosphati</name>
    <dbReference type="NCBI Taxonomy" id="1867775"/>
    <lineage>
        <taxon>Bacteria</taxon>
        <taxon>Bacillati</taxon>
        <taxon>Actinomycetota</taxon>
        <taxon>Actinomycetes</taxon>
        <taxon>Propionibacteriales</taxon>
        <taxon>Nocardioidaceae</taxon>
        <taxon>Nocardioides</taxon>
    </lineage>
</organism>
<name>A0ABQ2NDZ0_9ACTN</name>
<accession>A0ABQ2NDZ0</accession>
<dbReference type="Gene3D" id="3.40.50.1820">
    <property type="entry name" value="alpha/beta hydrolase"/>
    <property type="match status" value="1"/>
</dbReference>
<evidence type="ECO:0000313" key="1">
    <source>
        <dbReference type="EMBL" id="GGO94338.1"/>
    </source>
</evidence>